<dbReference type="EMBL" id="NCKW01011117">
    <property type="protein sequence ID" value="POM64375.1"/>
    <property type="molecule type" value="Genomic_DNA"/>
</dbReference>
<keyword evidence="2" id="KW-1185">Reference proteome</keyword>
<dbReference type="AlphaFoldDB" id="A0A2P4XFP4"/>
<sequence length="119" mass="13487">MRKNRYLCASTNFRLLMHSKKLDSALFASRSRAASLMLIRRFLKRNRLTVRRIIHKGQGCCEPLRGPGKCSCVYNMDQTTVYIDMNGLTAIEFVGTLTGDVGWYLSDHATVVIAFVLLI</sequence>
<gene>
    <name evidence="1" type="ORF">PHPALM_20099</name>
</gene>
<accession>A0A2P4XFP4</accession>
<evidence type="ECO:0000313" key="2">
    <source>
        <dbReference type="Proteomes" id="UP000237271"/>
    </source>
</evidence>
<name>A0A2P4XFP4_9STRA</name>
<protein>
    <submittedName>
        <fullName evidence="1">Uncharacterized protein</fullName>
    </submittedName>
</protein>
<organism evidence="1 2">
    <name type="scientific">Phytophthora palmivora</name>
    <dbReference type="NCBI Taxonomy" id="4796"/>
    <lineage>
        <taxon>Eukaryota</taxon>
        <taxon>Sar</taxon>
        <taxon>Stramenopiles</taxon>
        <taxon>Oomycota</taxon>
        <taxon>Peronosporomycetes</taxon>
        <taxon>Peronosporales</taxon>
        <taxon>Peronosporaceae</taxon>
        <taxon>Phytophthora</taxon>
    </lineage>
</organism>
<evidence type="ECO:0000313" key="1">
    <source>
        <dbReference type="EMBL" id="POM64375.1"/>
    </source>
</evidence>
<comment type="caution">
    <text evidence="1">The sequence shown here is derived from an EMBL/GenBank/DDBJ whole genome shotgun (WGS) entry which is preliminary data.</text>
</comment>
<reference evidence="1 2" key="1">
    <citation type="journal article" date="2017" name="Genome Biol. Evol.">
        <title>Phytophthora megakarya and P. palmivora, closely related causal agents of cacao black pod rot, underwent increases in genome sizes and gene numbers by different mechanisms.</title>
        <authorList>
            <person name="Ali S.S."/>
            <person name="Shao J."/>
            <person name="Lary D.J."/>
            <person name="Kronmiller B."/>
            <person name="Shen D."/>
            <person name="Strem M.D."/>
            <person name="Amoako-Attah I."/>
            <person name="Akrofi A.Y."/>
            <person name="Begoude B.A."/>
            <person name="Ten Hoopen G.M."/>
            <person name="Coulibaly K."/>
            <person name="Kebe B.I."/>
            <person name="Melnick R.L."/>
            <person name="Guiltinan M.J."/>
            <person name="Tyler B.M."/>
            <person name="Meinhardt L.W."/>
            <person name="Bailey B.A."/>
        </authorList>
    </citation>
    <scope>NUCLEOTIDE SEQUENCE [LARGE SCALE GENOMIC DNA]</scope>
    <source>
        <strain evidence="2">sbr112.9</strain>
    </source>
</reference>
<dbReference type="Proteomes" id="UP000237271">
    <property type="component" value="Unassembled WGS sequence"/>
</dbReference>
<proteinExistence type="predicted"/>
<dbReference type="OrthoDB" id="101940at2759"/>